<dbReference type="GO" id="GO:0003924">
    <property type="term" value="F:GTPase activity"/>
    <property type="evidence" value="ECO:0007669"/>
    <property type="project" value="InterPro"/>
</dbReference>
<dbReference type="PROSITE" id="PS51722">
    <property type="entry name" value="G_TR_2"/>
    <property type="match status" value="1"/>
</dbReference>
<proteinExistence type="inferred from homology"/>
<dbReference type="SUPFAM" id="SSF52540">
    <property type="entry name" value="P-loop containing nucleoside triphosphate hydrolases"/>
    <property type="match status" value="1"/>
</dbReference>
<dbReference type="Gene3D" id="3.40.50.10050">
    <property type="entry name" value="Translation initiation factor IF- 2, domain 3"/>
    <property type="match status" value="1"/>
</dbReference>
<dbReference type="CDD" id="cd01887">
    <property type="entry name" value="IF2_eIF5B"/>
    <property type="match status" value="1"/>
</dbReference>
<evidence type="ECO:0000256" key="2">
    <source>
        <dbReference type="ARBA" id="ARBA00007733"/>
    </source>
</evidence>
<dbReference type="InterPro" id="IPR000795">
    <property type="entry name" value="T_Tr_GTP-bd_dom"/>
</dbReference>
<dbReference type="GO" id="GO:0005739">
    <property type="term" value="C:mitochondrion"/>
    <property type="evidence" value="ECO:0007669"/>
    <property type="project" value="UniProtKB-SubCell"/>
</dbReference>
<dbReference type="FunFam" id="3.40.50.10050:FF:000001">
    <property type="entry name" value="Translation initiation factor IF-2"/>
    <property type="match status" value="1"/>
</dbReference>
<evidence type="ECO:0000256" key="4">
    <source>
        <dbReference type="ARBA" id="ARBA00022741"/>
    </source>
</evidence>
<comment type="similarity">
    <text evidence="2">Belongs to the TRAFAC class translation factor GTPase superfamily. Classic translation factor GTPase family. IF-2 subfamily.</text>
</comment>
<dbReference type="InterPro" id="IPR015760">
    <property type="entry name" value="TIF_IF2"/>
</dbReference>
<dbReference type="PANTHER" id="PTHR43381">
    <property type="entry name" value="TRANSLATION INITIATION FACTOR IF-2-RELATED"/>
    <property type="match status" value="1"/>
</dbReference>
<dbReference type="SUPFAM" id="SSF50447">
    <property type="entry name" value="Translation proteins"/>
    <property type="match status" value="2"/>
</dbReference>
<evidence type="ECO:0000256" key="3">
    <source>
        <dbReference type="ARBA" id="ARBA00022540"/>
    </source>
</evidence>
<dbReference type="EMBL" id="JABCYN010000012">
    <property type="protein sequence ID" value="KAF6014839.1"/>
    <property type="molecule type" value="Genomic_DNA"/>
</dbReference>
<evidence type="ECO:0000256" key="5">
    <source>
        <dbReference type="ARBA" id="ARBA00022917"/>
    </source>
</evidence>
<dbReference type="InterPro" id="IPR009000">
    <property type="entry name" value="Transl_B-barrel_sf"/>
</dbReference>
<dbReference type="GO" id="GO:0005525">
    <property type="term" value="F:GTP binding"/>
    <property type="evidence" value="ECO:0007669"/>
    <property type="project" value="UniProtKB-KW"/>
</dbReference>
<comment type="subcellular location">
    <subcellularLocation>
        <location evidence="1">Mitochondrion</location>
    </subcellularLocation>
</comment>
<evidence type="ECO:0000259" key="11">
    <source>
        <dbReference type="PROSITE" id="PS51722"/>
    </source>
</evidence>
<keyword evidence="4" id="KW-0547">Nucleotide-binding</keyword>
<dbReference type="FunFam" id="2.40.30.10:FF:000008">
    <property type="entry name" value="Translation initiation factor IF-2"/>
    <property type="match status" value="1"/>
</dbReference>
<dbReference type="FunFam" id="3.40.50.300:FF:000019">
    <property type="entry name" value="Translation initiation factor IF-2"/>
    <property type="match status" value="1"/>
</dbReference>
<evidence type="ECO:0000313" key="12">
    <source>
        <dbReference type="EMBL" id="KAF6014839.1"/>
    </source>
</evidence>
<dbReference type="InterPro" id="IPR044145">
    <property type="entry name" value="IF2_II"/>
</dbReference>
<sequence length="497" mass="54135">MGHVDHGKTTILDYFRRSSIAKDEKGGITQRIGAFVVKPKSSERSITFLDTPGHAAFLKMRERGANMTDIVVLVVAAEDSVMPQTIEAIKHTKSAGVPMIVAINKCDKPDANPDKVVADLSRNGVDVEDYGGEVPVIRISAKTGMGMKDLEETIITVAELLELKAETQNIPVEGWILESQVKHGLGNCATFLLKKGILKKGMILVAGTTWCKVRVMKDENGKSATQAKPAFPVEISGWKDIPEAGDFAIQAKNEAFAKKVVANRERRKQQLMEADQVEDMNNKRLKQIQTKRVSYIIKADVSGSAEAVRQSIEGLGNDEVTAFVLYAEVGPPTESDIERAKSSGSTILVFNMKVARDIANSASSAGVKIQEFGVIYHLIESVVTTLTETLPVKFETKVVSKASIKKLFEISLKGKNSIVIAGSRVTDGILKKSLDVRIVRNGETIYNGKIKELKIEKDDVAQVKNGGDCGIALEGDPDLEVGDTIENLSKIPLKRHL</sequence>
<reference evidence="12 13" key="1">
    <citation type="journal article" date="2020" name="Appl. Microbiol. Biotechnol.">
        <title>Targeted gene deletion in Brettanomyces bruxellensis with an expression-free CRISPR-Cas9 system.</title>
        <authorList>
            <person name="Varela C."/>
            <person name="Bartel C."/>
            <person name="Onetto C."/>
            <person name="Borneman A."/>
        </authorList>
    </citation>
    <scope>NUCLEOTIDE SEQUENCE [LARGE SCALE GENOMIC DNA]</scope>
    <source>
        <strain evidence="12 13">AWRI1613</strain>
    </source>
</reference>
<evidence type="ECO:0000256" key="1">
    <source>
        <dbReference type="ARBA" id="ARBA00004173"/>
    </source>
</evidence>
<protein>
    <recommendedName>
        <fullName evidence="10">Translation initiation factor IF-2, mitochondrial</fullName>
    </recommendedName>
</protein>
<feature type="domain" description="Tr-type G" evidence="11">
    <location>
        <begin position="1"/>
        <end position="164"/>
    </location>
</feature>
<keyword evidence="6" id="KW-0809">Transit peptide</keyword>
<evidence type="ECO:0000256" key="8">
    <source>
        <dbReference type="ARBA" id="ARBA00023134"/>
    </source>
</evidence>
<dbReference type="CDD" id="cd03692">
    <property type="entry name" value="mtIF2_IVc"/>
    <property type="match status" value="1"/>
</dbReference>
<dbReference type="InterPro" id="IPR053905">
    <property type="entry name" value="EF-G-like_DII"/>
</dbReference>
<keyword evidence="3" id="KW-0396">Initiation factor</keyword>
<dbReference type="Proteomes" id="UP000568158">
    <property type="component" value="Unassembled WGS sequence"/>
</dbReference>
<dbReference type="CDD" id="cd03702">
    <property type="entry name" value="IF2_mtIF2_II"/>
    <property type="match status" value="1"/>
</dbReference>
<keyword evidence="7" id="KW-0496">Mitochondrion</keyword>
<evidence type="ECO:0000256" key="10">
    <source>
        <dbReference type="ARBA" id="ARBA00044200"/>
    </source>
</evidence>
<name>A0A8H6BNV1_DEKBR</name>
<evidence type="ECO:0000256" key="6">
    <source>
        <dbReference type="ARBA" id="ARBA00022946"/>
    </source>
</evidence>
<dbReference type="Pfam" id="PF00009">
    <property type="entry name" value="GTP_EFTU"/>
    <property type="match status" value="1"/>
</dbReference>
<dbReference type="InterPro" id="IPR005225">
    <property type="entry name" value="Small_GTP-bd"/>
</dbReference>
<evidence type="ECO:0000256" key="7">
    <source>
        <dbReference type="ARBA" id="ARBA00023128"/>
    </source>
</evidence>
<dbReference type="AlphaFoldDB" id="A0A8H6BNV1"/>
<keyword evidence="5" id="KW-0648">Protein biosynthesis</keyword>
<dbReference type="Pfam" id="PF11987">
    <property type="entry name" value="IF-2"/>
    <property type="match status" value="1"/>
</dbReference>
<dbReference type="InterPro" id="IPR036925">
    <property type="entry name" value="TIF_IF2_dom3_sf"/>
</dbReference>
<evidence type="ECO:0000256" key="9">
    <source>
        <dbReference type="ARBA" id="ARBA00025162"/>
    </source>
</evidence>
<dbReference type="Pfam" id="PF22042">
    <property type="entry name" value="EF-G_D2"/>
    <property type="match status" value="1"/>
</dbReference>
<dbReference type="InterPro" id="IPR023115">
    <property type="entry name" value="TIF_IF2_dom3"/>
</dbReference>
<dbReference type="InterPro" id="IPR000178">
    <property type="entry name" value="TF_IF2_bacterial-like"/>
</dbReference>
<organism evidence="12 13">
    <name type="scientific">Dekkera bruxellensis</name>
    <name type="common">Brettanomyces custersii</name>
    <dbReference type="NCBI Taxonomy" id="5007"/>
    <lineage>
        <taxon>Eukaryota</taxon>
        <taxon>Fungi</taxon>
        <taxon>Dikarya</taxon>
        <taxon>Ascomycota</taxon>
        <taxon>Saccharomycotina</taxon>
        <taxon>Pichiomycetes</taxon>
        <taxon>Pichiales</taxon>
        <taxon>Pichiaceae</taxon>
        <taxon>Brettanomyces</taxon>
    </lineage>
</organism>
<accession>A0A8H6BNV1</accession>
<dbReference type="Gene3D" id="3.40.50.300">
    <property type="entry name" value="P-loop containing nucleotide triphosphate hydrolases"/>
    <property type="match status" value="1"/>
</dbReference>
<comment type="caution">
    <text evidence="12">The sequence shown here is derived from an EMBL/GenBank/DDBJ whole genome shotgun (WGS) entry which is preliminary data.</text>
</comment>
<keyword evidence="8" id="KW-0342">GTP-binding</keyword>
<dbReference type="NCBIfam" id="TIGR00487">
    <property type="entry name" value="IF-2"/>
    <property type="match status" value="1"/>
</dbReference>
<evidence type="ECO:0000313" key="13">
    <source>
        <dbReference type="Proteomes" id="UP000568158"/>
    </source>
</evidence>
<dbReference type="NCBIfam" id="TIGR00231">
    <property type="entry name" value="small_GTP"/>
    <property type="match status" value="1"/>
</dbReference>
<comment type="function">
    <text evidence="9">One of the essential components for the initiation of protein synthesis. Protects formylmethionyl-tRNA from spontaneous hydrolysis and promotes its binding to the 30S ribosomal subunits. Also involved in the hydrolysis of GTP during the formation of the 70S ribosomal complex.</text>
</comment>
<dbReference type="Gene3D" id="2.40.30.10">
    <property type="entry name" value="Translation factors"/>
    <property type="match status" value="2"/>
</dbReference>
<dbReference type="GO" id="GO:0003743">
    <property type="term" value="F:translation initiation factor activity"/>
    <property type="evidence" value="ECO:0007669"/>
    <property type="project" value="UniProtKB-KW"/>
</dbReference>
<dbReference type="SUPFAM" id="SSF52156">
    <property type="entry name" value="Initiation factor IF2/eIF5b, domain 3"/>
    <property type="match status" value="1"/>
</dbReference>
<gene>
    <name evidence="12" type="ORF">HII12_001256</name>
</gene>
<dbReference type="InterPro" id="IPR027417">
    <property type="entry name" value="P-loop_NTPase"/>
</dbReference>
<dbReference type="PANTHER" id="PTHR43381:SF20">
    <property type="entry name" value="TRANSLATION INITIATION FACTOR IF-2, MITOCHONDRIAL"/>
    <property type="match status" value="1"/>
</dbReference>